<organism evidence="2 3">
    <name type="scientific">Kribbella karoonensis</name>
    <dbReference type="NCBI Taxonomy" id="324851"/>
    <lineage>
        <taxon>Bacteria</taxon>
        <taxon>Bacillati</taxon>
        <taxon>Actinomycetota</taxon>
        <taxon>Actinomycetes</taxon>
        <taxon>Propionibacteriales</taxon>
        <taxon>Kribbellaceae</taxon>
        <taxon>Kribbella</taxon>
    </lineage>
</organism>
<feature type="transmembrane region" description="Helical" evidence="1">
    <location>
        <begin position="61"/>
        <end position="87"/>
    </location>
</feature>
<feature type="transmembrane region" description="Helical" evidence="1">
    <location>
        <begin position="93"/>
        <end position="115"/>
    </location>
</feature>
<name>A0ABP4PY75_9ACTN</name>
<comment type="caution">
    <text evidence="2">The sequence shown here is derived from an EMBL/GenBank/DDBJ whole genome shotgun (WGS) entry which is preliminary data.</text>
</comment>
<evidence type="ECO:0000313" key="3">
    <source>
        <dbReference type="Proteomes" id="UP001500190"/>
    </source>
</evidence>
<keyword evidence="1" id="KW-0472">Membrane</keyword>
<keyword evidence="1" id="KW-1133">Transmembrane helix</keyword>
<keyword evidence="1" id="KW-0812">Transmembrane</keyword>
<protein>
    <submittedName>
        <fullName evidence="2">Uncharacterized protein</fullName>
    </submittedName>
</protein>
<reference evidence="3" key="1">
    <citation type="journal article" date="2019" name="Int. J. Syst. Evol. Microbiol.">
        <title>The Global Catalogue of Microorganisms (GCM) 10K type strain sequencing project: providing services to taxonomists for standard genome sequencing and annotation.</title>
        <authorList>
            <consortium name="The Broad Institute Genomics Platform"/>
            <consortium name="The Broad Institute Genome Sequencing Center for Infectious Disease"/>
            <person name="Wu L."/>
            <person name="Ma J."/>
        </authorList>
    </citation>
    <scope>NUCLEOTIDE SEQUENCE [LARGE SCALE GENOMIC DNA]</scope>
    <source>
        <strain evidence="3">JCM 14304</strain>
    </source>
</reference>
<gene>
    <name evidence="2" type="ORF">GCM10009742_47140</name>
</gene>
<dbReference type="EMBL" id="BAAAND010000008">
    <property type="protein sequence ID" value="GAA1595003.1"/>
    <property type="molecule type" value="Genomic_DNA"/>
</dbReference>
<dbReference type="Proteomes" id="UP001500190">
    <property type="component" value="Unassembled WGS sequence"/>
</dbReference>
<sequence length="205" mass="21659">MLRRRDTVHRDRRSEQVQVGLDELLWPGVSTVDEGDVEVPEDADENEDEPEPRGATFGVAYFGWLVASGTSVLLMALVGAVCAWIGWARLQDWASGWFFVGLWALLVLSLGIGAFSGGYAGGRMAPAHGARQGVEVWVFSWCAAAVLAGLGYLAVRNRELVANIDLSAVPVAAADRTRAALIAVAAVLLVTLIGAVLGGASGNKK</sequence>
<accession>A0ABP4PY75</accession>
<feature type="transmembrane region" description="Helical" evidence="1">
    <location>
        <begin position="179"/>
        <end position="200"/>
    </location>
</feature>
<feature type="transmembrane region" description="Helical" evidence="1">
    <location>
        <begin position="136"/>
        <end position="155"/>
    </location>
</feature>
<evidence type="ECO:0000313" key="2">
    <source>
        <dbReference type="EMBL" id="GAA1595003.1"/>
    </source>
</evidence>
<evidence type="ECO:0000256" key="1">
    <source>
        <dbReference type="SAM" id="Phobius"/>
    </source>
</evidence>
<proteinExistence type="predicted"/>
<keyword evidence="3" id="KW-1185">Reference proteome</keyword>